<accession>A0A1A6B359</accession>
<keyword evidence="2" id="KW-1185">Reference proteome</keyword>
<dbReference type="RefSeq" id="WP_065076679.1">
    <property type="nucleotide sequence ID" value="NZ_LROS01000003.1"/>
</dbReference>
<dbReference type="AlphaFoldDB" id="A0A1A6B359"/>
<protein>
    <submittedName>
        <fullName evidence="1">Uncharacterized protein</fullName>
    </submittedName>
</protein>
<name>A0A1A6B359_9CLOT</name>
<dbReference type="Proteomes" id="UP000093954">
    <property type="component" value="Unassembled WGS sequence"/>
</dbReference>
<proteinExistence type="predicted"/>
<comment type="caution">
    <text evidence="1">The sequence shown here is derived from an EMBL/GenBank/DDBJ whole genome shotgun (WGS) entry which is preliminary data.</text>
</comment>
<dbReference type="EMBL" id="LROS01000003">
    <property type="protein sequence ID" value="OBR96715.1"/>
    <property type="molecule type" value="Genomic_DNA"/>
</dbReference>
<gene>
    <name evidence="1" type="ORF">CLRAG_02230</name>
</gene>
<dbReference type="PATRIC" id="fig|1353534.3.peg.231"/>
<reference evidence="1 2" key="1">
    <citation type="journal article" date="2012" name="Front. Microbiol.">
        <title>Draft Genome Sequence of the Virulent Strain 01-B526 of the Fish Pathogen Aeromonas salmonicida.</title>
        <authorList>
            <person name="Charette S.J."/>
            <person name="Brochu F."/>
            <person name="Boyle B."/>
            <person name="Filion G."/>
            <person name="Tanaka K.H."/>
            <person name="Derome N."/>
        </authorList>
    </citation>
    <scope>NUCLEOTIDE SEQUENCE [LARGE SCALE GENOMIC DNA]</scope>
    <source>
        <strain evidence="1 2">P11</strain>
    </source>
</reference>
<organism evidence="1 2">
    <name type="scientific">Clostridium ragsdalei P11</name>
    <dbReference type="NCBI Taxonomy" id="1353534"/>
    <lineage>
        <taxon>Bacteria</taxon>
        <taxon>Bacillati</taxon>
        <taxon>Bacillota</taxon>
        <taxon>Clostridia</taxon>
        <taxon>Eubacteriales</taxon>
        <taxon>Clostridiaceae</taxon>
        <taxon>Clostridium</taxon>
    </lineage>
</organism>
<sequence length="62" mass="7244">MANPAFTTLMDSLNAQIQALNKTGFKLYDEDNRECFINKVKYDGDDDKLICEFEEENYRVSK</sequence>
<evidence type="ECO:0000313" key="2">
    <source>
        <dbReference type="Proteomes" id="UP000093954"/>
    </source>
</evidence>
<evidence type="ECO:0000313" key="1">
    <source>
        <dbReference type="EMBL" id="OBR96715.1"/>
    </source>
</evidence>